<feature type="domain" description="GST C-terminal" evidence="6">
    <location>
        <begin position="96"/>
        <end position="229"/>
    </location>
</feature>
<dbReference type="PROSITE" id="PS50405">
    <property type="entry name" value="GST_CTER"/>
    <property type="match status" value="1"/>
</dbReference>
<proteinExistence type="inferred from homology"/>
<dbReference type="InterPro" id="IPR004046">
    <property type="entry name" value="GST_C"/>
</dbReference>
<dbReference type="EC" id="2.5.1.18" evidence="1"/>
<dbReference type="InterPro" id="IPR010987">
    <property type="entry name" value="Glutathione-S-Trfase_C-like"/>
</dbReference>
<dbReference type="Pfam" id="PF02798">
    <property type="entry name" value="GST_N"/>
    <property type="match status" value="1"/>
</dbReference>
<comment type="similarity">
    <text evidence="4">Belongs to the GST superfamily.</text>
</comment>
<dbReference type="PANTHER" id="PTHR43900">
    <property type="entry name" value="GLUTATHIONE S-TRANSFERASE RHO"/>
    <property type="match status" value="1"/>
</dbReference>
<comment type="caution">
    <text evidence="7">The sequence shown here is derived from an EMBL/GenBank/DDBJ whole genome shotgun (WGS) entry which is preliminary data.</text>
</comment>
<dbReference type="InterPro" id="IPR036249">
    <property type="entry name" value="Thioredoxin-like_sf"/>
</dbReference>
<dbReference type="Gene3D" id="1.20.1050.10">
    <property type="match status" value="1"/>
</dbReference>
<organism evidence="7 8">
    <name type="scientific">Mycena chlorophos</name>
    <name type="common">Agaric fungus</name>
    <name type="synonym">Agaricus chlorophos</name>
    <dbReference type="NCBI Taxonomy" id="658473"/>
    <lineage>
        <taxon>Eukaryota</taxon>
        <taxon>Fungi</taxon>
        <taxon>Dikarya</taxon>
        <taxon>Basidiomycota</taxon>
        <taxon>Agaricomycotina</taxon>
        <taxon>Agaricomycetes</taxon>
        <taxon>Agaricomycetidae</taxon>
        <taxon>Agaricales</taxon>
        <taxon>Marasmiineae</taxon>
        <taxon>Mycenaceae</taxon>
        <taxon>Mycena</taxon>
    </lineage>
</organism>
<dbReference type="Proteomes" id="UP000613580">
    <property type="component" value="Unassembled WGS sequence"/>
</dbReference>
<comment type="catalytic activity">
    <reaction evidence="3">
        <text>RX + glutathione = an S-substituted glutathione + a halide anion + H(+)</text>
        <dbReference type="Rhea" id="RHEA:16437"/>
        <dbReference type="ChEBI" id="CHEBI:15378"/>
        <dbReference type="ChEBI" id="CHEBI:16042"/>
        <dbReference type="ChEBI" id="CHEBI:17792"/>
        <dbReference type="ChEBI" id="CHEBI:57925"/>
        <dbReference type="ChEBI" id="CHEBI:90779"/>
        <dbReference type="EC" id="2.5.1.18"/>
    </reaction>
</comment>
<dbReference type="Pfam" id="PF00043">
    <property type="entry name" value="GST_C"/>
    <property type="match status" value="1"/>
</dbReference>
<keyword evidence="2" id="KW-0808">Transferase</keyword>
<dbReference type="AlphaFoldDB" id="A0A8H6RZZ2"/>
<evidence type="ECO:0000256" key="3">
    <source>
        <dbReference type="ARBA" id="ARBA00047960"/>
    </source>
</evidence>
<dbReference type="EMBL" id="JACAZE010000026">
    <property type="protein sequence ID" value="KAF7290404.1"/>
    <property type="molecule type" value="Genomic_DNA"/>
</dbReference>
<dbReference type="SFLD" id="SFLDS00019">
    <property type="entry name" value="Glutathione_Transferase_(cytos"/>
    <property type="match status" value="1"/>
</dbReference>
<dbReference type="GO" id="GO:0004364">
    <property type="term" value="F:glutathione transferase activity"/>
    <property type="evidence" value="ECO:0007669"/>
    <property type="project" value="UniProtKB-EC"/>
</dbReference>
<dbReference type="GO" id="GO:0043295">
    <property type="term" value="F:glutathione binding"/>
    <property type="evidence" value="ECO:0007669"/>
    <property type="project" value="TreeGrafter"/>
</dbReference>
<evidence type="ECO:0000256" key="2">
    <source>
        <dbReference type="ARBA" id="ARBA00022679"/>
    </source>
</evidence>
<name>A0A8H6RZZ2_MYCCL</name>
<dbReference type="Gene3D" id="3.40.30.10">
    <property type="entry name" value="Glutaredoxin"/>
    <property type="match status" value="1"/>
</dbReference>
<evidence type="ECO:0000256" key="1">
    <source>
        <dbReference type="ARBA" id="ARBA00012452"/>
    </source>
</evidence>
<dbReference type="PANTHER" id="PTHR43900:SF3">
    <property type="entry name" value="GLUTATHIONE S-TRANSFERASE RHO"/>
    <property type="match status" value="1"/>
</dbReference>
<protein>
    <recommendedName>
        <fullName evidence="1">glutathione transferase</fullName>
        <ecNumber evidence="1">2.5.1.18</ecNumber>
    </recommendedName>
</protein>
<dbReference type="InterPro" id="IPR040079">
    <property type="entry name" value="Glutathione_S-Trfase"/>
</dbReference>
<evidence type="ECO:0000313" key="7">
    <source>
        <dbReference type="EMBL" id="KAF7290404.1"/>
    </source>
</evidence>
<dbReference type="SUPFAM" id="SSF52833">
    <property type="entry name" value="Thioredoxin-like"/>
    <property type="match status" value="1"/>
</dbReference>
<evidence type="ECO:0000259" key="6">
    <source>
        <dbReference type="PROSITE" id="PS50405"/>
    </source>
</evidence>
<sequence length="236" mass="26300">MVLKLYSAPLVGIGGNAGIVALVLAEKRIPFEDVPLDFLIDEQKQPKHRTKHPFGQVPVLEDEDGFLLYETRAICRYIAEKYAHQGPLLIPSPQASIRERALFEQAASVEFADFHNAAGLVFAATVKAELHGLQIDCKAVEDGMATLIEVLEAYEQILSGQKYAAGNELTIVDFFHLVPMYALVMKGLVGDAMTCDARPNVARWWKTISSRPEWIRLRDEGITSRVSYYPENPEGL</sequence>
<dbReference type="SUPFAM" id="SSF47616">
    <property type="entry name" value="GST C-terminal domain-like"/>
    <property type="match status" value="1"/>
</dbReference>
<evidence type="ECO:0000259" key="5">
    <source>
        <dbReference type="PROSITE" id="PS50404"/>
    </source>
</evidence>
<feature type="domain" description="GST N-terminal" evidence="5">
    <location>
        <begin position="1"/>
        <end position="86"/>
    </location>
</feature>
<dbReference type="InterPro" id="IPR004045">
    <property type="entry name" value="Glutathione_S-Trfase_N"/>
</dbReference>
<dbReference type="OrthoDB" id="249703at2759"/>
<reference evidence="7" key="1">
    <citation type="submission" date="2020-05" db="EMBL/GenBank/DDBJ databases">
        <title>Mycena genomes resolve the evolution of fungal bioluminescence.</title>
        <authorList>
            <person name="Tsai I.J."/>
        </authorList>
    </citation>
    <scope>NUCLEOTIDE SEQUENCE</scope>
    <source>
        <strain evidence="7">110903Hualien_Pintung</strain>
    </source>
</reference>
<dbReference type="GO" id="GO:0006749">
    <property type="term" value="P:glutathione metabolic process"/>
    <property type="evidence" value="ECO:0007669"/>
    <property type="project" value="TreeGrafter"/>
</dbReference>
<dbReference type="PROSITE" id="PS50404">
    <property type="entry name" value="GST_NTER"/>
    <property type="match status" value="1"/>
</dbReference>
<evidence type="ECO:0000256" key="4">
    <source>
        <dbReference type="RuleBase" id="RU003494"/>
    </source>
</evidence>
<keyword evidence="8" id="KW-1185">Reference proteome</keyword>
<dbReference type="GO" id="GO:0005737">
    <property type="term" value="C:cytoplasm"/>
    <property type="evidence" value="ECO:0007669"/>
    <property type="project" value="TreeGrafter"/>
</dbReference>
<evidence type="ECO:0000313" key="8">
    <source>
        <dbReference type="Proteomes" id="UP000613580"/>
    </source>
</evidence>
<accession>A0A8H6RZZ2</accession>
<dbReference type="SFLD" id="SFLDG00358">
    <property type="entry name" value="Main_(cytGST)"/>
    <property type="match status" value="1"/>
</dbReference>
<dbReference type="InterPro" id="IPR036282">
    <property type="entry name" value="Glutathione-S-Trfase_C_sf"/>
</dbReference>
<gene>
    <name evidence="7" type="ORF">HMN09_01298400</name>
</gene>